<evidence type="ECO:0000256" key="5">
    <source>
        <dbReference type="ARBA" id="ARBA00023139"/>
    </source>
</evidence>
<accession>A0ABN6EH95</accession>
<comment type="subcellular location">
    <subcellularLocation>
        <location evidence="1">Cell outer membrane</location>
    </subcellularLocation>
</comment>
<keyword evidence="9" id="KW-1185">Reference proteome</keyword>
<evidence type="ECO:0000256" key="2">
    <source>
        <dbReference type="ARBA" id="ARBA00007248"/>
    </source>
</evidence>
<organism evidence="8 9">
    <name type="scientific">Prevotella herbatica</name>
    <dbReference type="NCBI Taxonomy" id="2801997"/>
    <lineage>
        <taxon>Bacteria</taxon>
        <taxon>Pseudomonadati</taxon>
        <taxon>Bacteroidota</taxon>
        <taxon>Bacteroidia</taxon>
        <taxon>Bacteroidales</taxon>
        <taxon>Prevotellaceae</taxon>
        <taxon>Prevotella</taxon>
    </lineage>
</organism>
<comment type="similarity">
    <text evidence="2">Belongs to the bacteroidetes fimbrillin superfamily. FimB/Mfa2 family.</text>
</comment>
<evidence type="ECO:0000313" key="9">
    <source>
        <dbReference type="Proteomes" id="UP001319045"/>
    </source>
</evidence>
<protein>
    <submittedName>
        <fullName evidence="8">FimB/Mfa2 family fimbrial subunit</fullName>
    </submittedName>
</protein>
<evidence type="ECO:0000256" key="4">
    <source>
        <dbReference type="ARBA" id="ARBA00023136"/>
    </source>
</evidence>
<proteinExistence type="inferred from homology"/>
<evidence type="ECO:0000256" key="7">
    <source>
        <dbReference type="ARBA" id="ARBA00023288"/>
    </source>
</evidence>
<keyword evidence="6" id="KW-0998">Cell outer membrane</keyword>
<dbReference type="Proteomes" id="UP001319045">
    <property type="component" value="Chromosome"/>
</dbReference>
<reference evidence="8 9" key="1">
    <citation type="journal article" date="2022" name="Int. J. Syst. Evol. Microbiol.">
        <title>Prevotella herbatica sp. nov., a plant polysaccharide-decomposing anaerobic bacterium isolated from a methanogenic reactor.</title>
        <authorList>
            <person name="Uek A."/>
            <person name="Tonouchi A."/>
            <person name="Kaku N."/>
            <person name="Ueki K."/>
        </authorList>
    </citation>
    <scope>NUCLEOTIDE SEQUENCE [LARGE SCALE GENOMIC DNA]</scope>
    <source>
        <strain evidence="8 9">WR041</strain>
    </source>
</reference>
<evidence type="ECO:0000256" key="1">
    <source>
        <dbReference type="ARBA" id="ARBA00004442"/>
    </source>
</evidence>
<dbReference type="InterPro" id="IPR014941">
    <property type="entry name" value="FimB/Mfa2/Mfa3"/>
</dbReference>
<keyword evidence="5" id="KW-0564">Palmitate</keyword>
<keyword evidence="3" id="KW-0732">Signal</keyword>
<dbReference type="EMBL" id="AP024484">
    <property type="protein sequence ID" value="BCS84454.1"/>
    <property type="molecule type" value="Genomic_DNA"/>
</dbReference>
<keyword evidence="7" id="KW-0449">Lipoprotein</keyword>
<keyword evidence="4" id="KW-0472">Membrane</keyword>
<gene>
    <name evidence="8" type="ORF">prwr041_03470</name>
</gene>
<evidence type="ECO:0000256" key="3">
    <source>
        <dbReference type="ARBA" id="ARBA00022729"/>
    </source>
</evidence>
<name>A0ABN6EH95_9BACT</name>
<evidence type="ECO:0000313" key="8">
    <source>
        <dbReference type="EMBL" id="BCS84454.1"/>
    </source>
</evidence>
<dbReference type="Pfam" id="PF08842">
    <property type="entry name" value="Mfa2"/>
    <property type="match status" value="1"/>
</dbReference>
<evidence type="ECO:0000256" key="6">
    <source>
        <dbReference type="ARBA" id="ARBA00023237"/>
    </source>
</evidence>
<sequence>MLLTGCINDDDSSRVQYSVGVRLVTKTGELLPDSVAGTVHTYMFLSGRFVQEVTPEVNGRYYICFDNSQPMQLVAVGAGTVDSVSLVTPSVGEDISSVCASLKYPSESRSSASISETTPMNYLCYGNFSYTPGESLTDSTTATLTMMNKNVRIHIVIRHLLTQLGDGKYTVKLRGFRDALAFDGSIKGDSIEYEPHGSFDSDGTYSTDIINAMPTADGEHVTFSLYKDGYPIFTSGSDSDGSPISLQPEDDKVIIVDVGKMGVNLNVIPWSDVNGNTVFY</sequence>